<gene>
    <name evidence="1" type="ORF">MUS_1402</name>
</gene>
<dbReference type="Proteomes" id="UP000002878">
    <property type="component" value="Chromosome"/>
</dbReference>
<dbReference type="HOGENOM" id="CLU_3323942_0_0_9"/>
<dbReference type="KEGG" id="bqy:MUS_1402"/>
<evidence type="ECO:0000313" key="1">
    <source>
        <dbReference type="EMBL" id="AFJ61415.1"/>
    </source>
</evidence>
<accession>I2C441</accession>
<sequence length="38" mass="4499">MKIKAVKLSIYLKFFSAIDYAFFMKMLQMTLSDRHALP</sequence>
<evidence type="ECO:0000313" key="2">
    <source>
        <dbReference type="Proteomes" id="UP000002878"/>
    </source>
</evidence>
<reference evidence="1 2" key="1">
    <citation type="journal article" date="2012" name="J. Biotechnol.">
        <title>Genome sequence of the plant growth promoting strain Bacillus amyloliquefaciens subsp. plantarum B9601-Y2 and expression of mersacidin and other secondary metabolites.</title>
        <authorList>
            <person name="He P."/>
            <person name="Hao K."/>
            <person name="Blom J."/>
            <person name="Ruckert C."/>
            <person name="Vater J."/>
            <person name="Mao Z."/>
            <person name="Wu Y."/>
            <person name="Hou M."/>
            <person name="He P."/>
            <person name="He Y."/>
            <person name="Borriss R."/>
        </authorList>
    </citation>
    <scope>NUCLEOTIDE SEQUENCE [LARGE SCALE GENOMIC DNA]</scope>
    <source>
        <strain evidence="1">Y2</strain>
    </source>
</reference>
<name>I2C441_BACAY</name>
<dbReference type="AlphaFoldDB" id="I2C441"/>
<dbReference type="PATRIC" id="fig|1126211.3.peg.1327"/>
<dbReference type="EMBL" id="CP003332">
    <property type="protein sequence ID" value="AFJ61415.1"/>
    <property type="molecule type" value="Genomic_DNA"/>
</dbReference>
<protein>
    <submittedName>
        <fullName evidence="1">Uncharacterized protein</fullName>
    </submittedName>
</protein>
<proteinExistence type="predicted"/>
<organism evidence="1 2">
    <name type="scientific">Bacillus amyloliquefaciens (strain Y2)</name>
    <name type="common">Bacillus amyloliquefaciens subsp. plantarum (strain B9601-Y2)</name>
    <dbReference type="NCBI Taxonomy" id="1155777"/>
    <lineage>
        <taxon>Bacteria</taxon>
        <taxon>Bacillati</taxon>
        <taxon>Bacillota</taxon>
        <taxon>Bacilli</taxon>
        <taxon>Bacillales</taxon>
        <taxon>Bacillaceae</taxon>
        <taxon>Bacillus</taxon>
        <taxon>Bacillus amyloliquefaciens group</taxon>
    </lineage>
</organism>